<dbReference type="PANTHER" id="PTHR22726">
    <property type="entry name" value="METALLOENDOPEPTIDASE OMA1"/>
    <property type="match status" value="1"/>
</dbReference>
<keyword evidence="5" id="KW-0862">Zinc</keyword>
<reference evidence="8" key="1">
    <citation type="submission" date="2018-05" db="EMBL/GenBank/DDBJ databases">
        <authorList>
            <person name="Lanie J.A."/>
            <person name="Ng W.-L."/>
            <person name="Kazmierczak K.M."/>
            <person name="Andrzejewski T.M."/>
            <person name="Davidsen T.M."/>
            <person name="Wayne K.J."/>
            <person name="Tettelin H."/>
            <person name="Glass J.I."/>
            <person name="Rusch D."/>
            <person name="Podicherti R."/>
            <person name="Tsui H.-C.T."/>
            <person name="Winkler M.E."/>
        </authorList>
    </citation>
    <scope>NUCLEOTIDE SEQUENCE</scope>
</reference>
<dbReference type="GO" id="GO:0051603">
    <property type="term" value="P:proteolysis involved in protein catabolic process"/>
    <property type="evidence" value="ECO:0007669"/>
    <property type="project" value="TreeGrafter"/>
</dbReference>
<evidence type="ECO:0000256" key="3">
    <source>
        <dbReference type="ARBA" id="ARBA00022723"/>
    </source>
</evidence>
<dbReference type="CDD" id="cd07331">
    <property type="entry name" value="M48C_Oma1_like"/>
    <property type="match status" value="1"/>
</dbReference>
<evidence type="ECO:0000256" key="1">
    <source>
        <dbReference type="ARBA" id="ARBA00001947"/>
    </source>
</evidence>
<dbReference type="Gene3D" id="3.30.2010.10">
    <property type="entry name" value="Metalloproteases ('zincins'), catalytic domain"/>
    <property type="match status" value="1"/>
</dbReference>
<dbReference type="GO" id="GO:0004222">
    <property type="term" value="F:metalloendopeptidase activity"/>
    <property type="evidence" value="ECO:0007669"/>
    <property type="project" value="InterPro"/>
</dbReference>
<evidence type="ECO:0000256" key="2">
    <source>
        <dbReference type="ARBA" id="ARBA00022670"/>
    </source>
</evidence>
<dbReference type="PANTHER" id="PTHR22726:SF24">
    <property type="entry name" value="M48 FAMILY METALLOPEPTIDASE"/>
    <property type="match status" value="1"/>
</dbReference>
<dbReference type="InterPro" id="IPR001915">
    <property type="entry name" value="Peptidase_M48"/>
</dbReference>
<gene>
    <name evidence="8" type="ORF">METZ01_LOCUS84389</name>
</gene>
<organism evidence="8">
    <name type="scientific">marine metagenome</name>
    <dbReference type="NCBI Taxonomy" id="408172"/>
    <lineage>
        <taxon>unclassified sequences</taxon>
        <taxon>metagenomes</taxon>
        <taxon>ecological metagenomes</taxon>
    </lineage>
</organism>
<keyword evidence="3" id="KW-0479">Metal-binding</keyword>
<dbReference type="EMBL" id="UINC01007121">
    <property type="protein sequence ID" value="SVA31535.1"/>
    <property type="molecule type" value="Genomic_DNA"/>
</dbReference>
<keyword evidence="6" id="KW-0482">Metalloprotease</keyword>
<evidence type="ECO:0000256" key="5">
    <source>
        <dbReference type="ARBA" id="ARBA00022833"/>
    </source>
</evidence>
<feature type="domain" description="Peptidase M48" evidence="7">
    <location>
        <begin position="61"/>
        <end position="256"/>
    </location>
</feature>
<evidence type="ECO:0000256" key="4">
    <source>
        <dbReference type="ARBA" id="ARBA00022801"/>
    </source>
</evidence>
<dbReference type="GO" id="GO:0016020">
    <property type="term" value="C:membrane"/>
    <property type="evidence" value="ECO:0007669"/>
    <property type="project" value="TreeGrafter"/>
</dbReference>
<evidence type="ECO:0000256" key="6">
    <source>
        <dbReference type="ARBA" id="ARBA00023049"/>
    </source>
</evidence>
<dbReference type="InterPro" id="IPR051156">
    <property type="entry name" value="Mito/Outer_Membr_Metalloprot"/>
</dbReference>
<keyword evidence="2" id="KW-0645">Protease</keyword>
<dbReference type="Pfam" id="PF01435">
    <property type="entry name" value="Peptidase_M48"/>
    <property type="match status" value="1"/>
</dbReference>
<dbReference type="GO" id="GO:0046872">
    <property type="term" value="F:metal ion binding"/>
    <property type="evidence" value="ECO:0007669"/>
    <property type="project" value="UniProtKB-KW"/>
</dbReference>
<name>A0A381UTP4_9ZZZZ</name>
<evidence type="ECO:0000259" key="7">
    <source>
        <dbReference type="Pfam" id="PF01435"/>
    </source>
</evidence>
<keyword evidence="4" id="KW-0378">Hydrolase</keyword>
<accession>A0A381UTP4</accession>
<protein>
    <recommendedName>
        <fullName evidence="7">Peptidase M48 domain-containing protein</fullName>
    </recommendedName>
</protein>
<comment type="cofactor">
    <cofactor evidence="1">
        <name>Zn(2+)</name>
        <dbReference type="ChEBI" id="CHEBI:29105"/>
    </cofactor>
</comment>
<sequence length="278" mass="31406">MIKHKHSRILLGVVFLYMIYLPFSQSALLVSEREIEIESEKAWEQMLAQNPLSRDLTKRALVRCVAKNIIKQLDEPYRSNEWEIVLFENPGVNAFAMPGGKMGVFSGLFEVAEGQDELATVIGHEIAHVTMKHSYERAKRDMRTQIGSTLGMAVLMGNIANQQITSQAELNQINNQINSINMMSQIFAEYGLNLPFSRSQEKDADKAGLFYMASAGFNPLASLTLWKKMKNEGNRPNLEFVSSHPSDKKRINGLSSQLSKTLTEYNAVERKPNCGYRK</sequence>
<dbReference type="AlphaFoldDB" id="A0A381UTP4"/>
<proteinExistence type="predicted"/>
<evidence type="ECO:0000313" key="8">
    <source>
        <dbReference type="EMBL" id="SVA31535.1"/>
    </source>
</evidence>